<protein>
    <recommendedName>
        <fullName evidence="4">Ubiquitin-like protease family profile domain-containing protein</fullName>
    </recommendedName>
</protein>
<accession>A0ABR1JFV6</accession>
<reference evidence="5 6" key="1">
    <citation type="submission" date="2024-01" db="EMBL/GenBank/DDBJ databases">
        <title>A draft genome for the cacao thread blight pathogen Marasmiellus scandens.</title>
        <authorList>
            <person name="Baruah I.K."/>
            <person name="Leung J."/>
            <person name="Bukari Y."/>
            <person name="Amoako-Attah I."/>
            <person name="Meinhardt L.W."/>
            <person name="Bailey B.A."/>
            <person name="Cohen S.P."/>
        </authorList>
    </citation>
    <scope>NUCLEOTIDE SEQUENCE [LARGE SCALE GENOMIC DNA]</scope>
    <source>
        <strain evidence="5 6">GH-19</strain>
    </source>
</reference>
<dbReference type="InterPro" id="IPR003653">
    <property type="entry name" value="Peptidase_C48_C"/>
</dbReference>
<dbReference type="InterPro" id="IPR038765">
    <property type="entry name" value="Papain-like_cys_pep_sf"/>
</dbReference>
<keyword evidence="2" id="KW-0645">Protease</keyword>
<keyword evidence="3" id="KW-0378">Hydrolase</keyword>
<evidence type="ECO:0000313" key="6">
    <source>
        <dbReference type="Proteomes" id="UP001498398"/>
    </source>
</evidence>
<name>A0ABR1JFV6_9AGAR</name>
<gene>
    <name evidence="5" type="ORF">VKT23_010582</name>
</gene>
<evidence type="ECO:0000256" key="2">
    <source>
        <dbReference type="ARBA" id="ARBA00022670"/>
    </source>
</evidence>
<dbReference type="Proteomes" id="UP001498398">
    <property type="component" value="Unassembled WGS sequence"/>
</dbReference>
<evidence type="ECO:0000256" key="3">
    <source>
        <dbReference type="ARBA" id="ARBA00022801"/>
    </source>
</evidence>
<sequence length="89" mass="10450">MGRSELHEALACTIHWHDHWIMVVADFEKQYMAVYDSLPGNSQHEDIFDVLKIWISYGLSEHLKNKNLVISPDFHLDSSQWKLESQPEI</sequence>
<dbReference type="SUPFAM" id="SSF54001">
    <property type="entry name" value="Cysteine proteinases"/>
    <property type="match status" value="1"/>
</dbReference>
<keyword evidence="6" id="KW-1185">Reference proteome</keyword>
<feature type="domain" description="Ubiquitin-like protease family profile" evidence="4">
    <location>
        <begin position="13"/>
        <end position="82"/>
    </location>
</feature>
<evidence type="ECO:0000259" key="4">
    <source>
        <dbReference type="Pfam" id="PF02902"/>
    </source>
</evidence>
<evidence type="ECO:0000256" key="1">
    <source>
        <dbReference type="ARBA" id="ARBA00005234"/>
    </source>
</evidence>
<dbReference type="Gene3D" id="3.40.395.10">
    <property type="entry name" value="Adenoviral Proteinase, Chain A"/>
    <property type="match status" value="1"/>
</dbReference>
<dbReference type="Pfam" id="PF02902">
    <property type="entry name" value="Peptidase_C48"/>
    <property type="match status" value="1"/>
</dbReference>
<proteinExistence type="inferred from homology"/>
<comment type="caution">
    <text evidence="5">The sequence shown here is derived from an EMBL/GenBank/DDBJ whole genome shotgun (WGS) entry which is preliminary data.</text>
</comment>
<dbReference type="EMBL" id="JBANRG010000021">
    <property type="protein sequence ID" value="KAK7456335.1"/>
    <property type="molecule type" value="Genomic_DNA"/>
</dbReference>
<organism evidence="5 6">
    <name type="scientific">Marasmiellus scandens</name>
    <dbReference type="NCBI Taxonomy" id="2682957"/>
    <lineage>
        <taxon>Eukaryota</taxon>
        <taxon>Fungi</taxon>
        <taxon>Dikarya</taxon>
        <taxon>Basidiomycota</taxon>
        <taxon>Agaricomycotina</taxon>
        <taxon>Agaricomycetes</taxon>
        <taxon>Agaricomycetidae</taxon>
        <taxon>Agaricales</taxon>
        <taxon>Marasmiineae</taxon>
        <taxon>Omphalotaceae</taxon>
        <taxon>Marasmiellus</taxon>
    </lineage>
</organism>
<comment type="similarity">
    <text evidence="1">Belongs to the peptidase C48 family.</text>
</comment>
<evidence type="ECO:0000313" key="5">
    <source>
        <dbReference type="EMBL" id="KAK7456335.1"/>
    </source>
</evidence>